<dbReference type="AlphaFoldDB" id="A0A2V2ZQ04"/>
<keyword evidence="1" id="KW-0233">DNA recombination</keyword>
<dbReference type="GO" id="GO:0003677">
    <property type="term" value="F:DNA binding"/>
    <property type="evidence" value="ECO:0007669"/>
    <property type="project" value="InterPro"/>
</dbReference>
<dbReference type="InterPro" id="IPR002104">
    <property type="entry name" value="Integrase_catalytic"/>
</dbReference>
<organism evidence="3 4">
    <name type="scientific">Cytobacillus oceanisediminis</name>
    <dbReference type="NCBI Taxonomy" id="665099"/>
    <lineage>
        <taxon>Bacteria</taxon>
        <taxon>Bacillati</taxon>
        <taxon>Bacillota</taxon>
        <taxon>Bacilli</taxon>
        <taxon>Bacillales</taxon>
        <taxon>Bacillaceae</taxon>
        <taxon>Cytobacillus</taxon>
    </lineage>
</organism>
<reference evidence="3 4" key="1">
    <citation type="submission" date="2018-05" db="EMBL/GenBank/DDBJ databases">
        <title>Freshwater and sediment microbial communities from various areas in North America, analyzing microbe dynamics in response to fracking.</title>
        <authorList>
            <person name="Lamendella R."/>
        </authorList>
    </citation>
    <scope>NUCLEOTIDE SEQUENCE [LARGE SCALE GENOMIC DNA]</scope>
    <source>
        <strain evidence="3 4">15_TX</strain>
    </source>
</reference>
<evidence type="ECO:0000313" key="3">
    <source>
        <dbReference type="EMBL" id="PWW20230.1"/>
    </source>
</evidence>
<name>A0A2V2ZQ04_9BACI</name>
<evidence type="ECO:0000259" key="2">
    <source>
        <dbReference type="PROSITE" id="PS51898"/>
    </source>
</evidence>
<dbReference type="GO" id="GO:0006310">
    <property type="term" value="P:DNA recombination"/>
    <property type="evidence" value="ECO:0007669"/>
    <property type="project" value="UniProtKB-KW"/>
</dbReference>
<dbReference type="Proteomes" id="UP000247150">
    <property type="component" value="Unassembled WGS sequence"/>
</dbReference>
<comment type="caution">
    <text evidence="3">The sequence shown here is derived from an EMBL/GenBank/DDBJ whole genome shotgun (WGS) entry which is preliminary data.</text>
</comment>
<dbReference type="Gene3D" id="1.10.443.10">
    <property type="entry name" value="Intergrase catalytic core"/>
    <property type="match status" value="1"/>
</dbReference>
<sequence>MLLLFLDTGIRANEALGLTSKDFYYEQKMIKIPAPLAKNTIARILPLSKKTAKMIHTLIKENRIFEDTDYIFFIQLRRKN</sequence>
<protein>
    <submittedName>
        <fullName evidence="3">Phage integrase family protein</fullName>
    </submittedName>
</protein>
<gene>
    <name evidence="3" type="ORF">DFO73_11644</name>
</gene>
<dbReference type="GO" id="GO:0015074">
    <property type="term" value="P:DNA integration"/>
    <property type="evidence" value="ECO:0007669"/>
    <property type="project" value="InterPro"/>
</dbReference>
<dbReference type="PROSITE" id="PS51898">
    <property type="entry name" value="TYR_RECOMBINASE"/>
    <property type="match status" value="1"/>
</dbReference>
<dbReference type="InterPro" id="IPR013762">
    <property type="entry name" value="Integrase-like_cat_sf"/>
</dbReference>
<dbReference type="SUPFAM" id="SSF56349">
    <property type="entry name" value="DNA breaking-rejoining enzymes"/>
    <property type="match status" value="1"/>
</dbReference>
<dbReference type="Pfam" id="PF00589">
    <property type="entry name" value="Phage_integrase"/>
    <property type="match status" value="1"/>
</dbReference>
<evidence type="ECO:0000256" key="1">
    <source>
        <dbReference type="ARBA" id="ARBA00023172"/>
    </source>
</evidence>
<proteinExistence type="predicted"/>
<dbReference type="InterPro" id="IPR011010">
    <property type="entry name" value="DNA_brk_join_enz"/>
</dbReference>
<feature type="domain" description="Tyr recombinase" evidence="2">
    <location>
        <begin position="1"/>
        <end position="80"/>
    </location>
</feature>
<accession>A0A2V2ZQ04</accession>
<dbReference type="EMBL" id="QGTW01000016">
    <property type="protein sequence ID" value="PWW20230.1"/>
    <property type="molecule type" value="Genomic_DNA"/>
</dbReference>
<evidence type="ECO:0000313" key="4">
    <source>
        <dbReference type="Proteomes" id="UP000247150"/>
    </source>
</evidence>